<evidence type="ECO:0000259" key="2">
    <source>
        <dbReference type="Pfam" id="PF13439"/>
    </source>
</evidence>
<feature type="domain" description="Glycosyltransferase subfamily 4-like N-terminal" evidence="2">
    <location>
        <begin position="14"/>
        <end position="182"/>
    </location>
</feature>
<evidence type="ECO:0000313" key="8">
    <source>
        <dbReference type="Proteomes" id="UP000250200"/>
    </source>
</evidence>
<keyword evidence="5" id="KW-0328">Glycosyltransferase</keyword>
<comment type="caution">
    <text evidence="5">The sequence shown here is derived from an EMBL/GenBank/DDBJ whole genome shotgun (WGS) entry which is preliminary data.</text>
</comment>
<dbReference type="Proteomes" id="UP000254076">
    <property type="component" value="Unassembled WGS sequence"/>
</dbReference>
<dbReference type="PANTHER" id="PTHR45947">
    <property type="entry name" value="SULFOQUINOVOSYL TRANSFERASE SQD2"/>
    <property type="match status" value="1"/>
</dbReference>
<dbReference type="SUPFAM" id="SSF53756">
    <property type="entry name" value="UDP-Glycosyltransferase/glycogen phosphorylase"/>
    <property type="match status" value="1"/>
</dbReference>
<name>A0A0H1USY5_STRAG</name>
<dbReference type="InterPro" id="IPR001296">
    <property type="entry name" value="Glyco_trans_1"/>
</dbReference>
<feature type="domain" description="Glycosyl transferase family 1" evidence="1">
    <location>
        <begin position="196"/>
        <end position="350"/>
    </location>
</feature>
<dbReference type="Pfam" id="PF13439">
    <property type="entry name" value="Glyco_transf_4"/>
    <property type="match status" value="1"/>
</dbReference>
<dbReference type="Proteomes" id="UP000255140">
    <property type="component" value="Unassembled WGS sequence"/>
</dbReference>
<evidence type="ECO:0000313" key="3">
    <source>
        <dbReference type="EMBL" id="KLL44094.1"/>
    </source>
</evidence>
<dbReference type="EMBL" id="UHEQ01000003">
    <property type="protein sequence ID" value="SUN12171.1"/>
    <property type="molecule type" value="Genomic_DNA"/>
</dbReference>
<dbReference type="EMBL" id="UHEW01000005">
    <property type="protein sequence ID" value="SUN29600.1"/>
    <property type="molecule type" value="Genomic_DNA"/>
</dbReference>
<dbReference type="Pfam" id="PF00534">
    <property type="entry name" value="Glycos_transf_1"/>
    <property type="match status" value="1"/>
</dbReference>
<dbReference type="GO" id="GO:0016758">
    <property type="term" value="F:hexosyltransferase activity"/>
    <property type="evidence" value="ECO:0007669"/>
    <property type="project" value="TreeGrafter"/>
</dbReference>
<dbReference type="AlphaFoldDB" id="A0A0H1USY5"/>
<dbReference type="PANTHER" id="PTHR45947:SF3">
    <property type="entry name" value="SULFOQUINOVOSYL TRANSFERASE SQD2"/>
    <property type="match status" value="1"/>
</dbReference>
<reference evidence="8 9" key="2">
    <citation type="submission" date="2018-06" db="EMBL/GenBank/DDBJ databases">
        <authorList>
            <consortium name="Pathogen Informatics"/>
            <person name="Doyle S."/>
        </authorList>
    </citation>
    <scope>NUCLEOTIDE SEQUENCE [LARGE SCALE GENOMIC DNA]</scope>
    <source>
        <strain evidence="4 8">NCTC8181</strain>
        <strain evidence="5 9">NCTC8185</strain>
        <strain evidence="6 10">NCTC9828</strain>
    </source>
</reference>
<keyword evidence="5" id="KW-0808">Transferase</keyword>
<dbReference type="Proteomes" id="UP000250200">
    <property type="component" value="Unassembled WGS sequence"/>
</dbReference>
<dbReference type="EC" id="2.4.1.-" evidence="5"/>
<dbReference type="EMBL" id="LBKL01000022">
    <property type="protein sequence ID" value="KLL44094.1"/>
    <property type="molecule type" value="Genomic_DNA"/>
</dbReference>
<evidence type="ECO:0000313" key="5">
    <source>
        <dbReference type="EMBL" id="SUN12171.1"/>
    </source>
</evidence>
<dbReference type="Gene3D" id="3.40.50.2000">
    <property type="entry name" value="Glycogen Phosphorylase B"/>
    <property type="match status" value="2"/>
</dbReference>
<evidence type="ECO:0000313" key="7">
    <source>
        <dbReference type="Proteomes" id="UP000035346"/>
    </source>
</evidence>
<evidence type="ECO:0000313" key="9">
    <source>
        <dbReference type="Proteomes" id="UP000254076"/>
    </source>
</evidence>
<dbReference type="FunFam" id="3.40.50.2000:FF:000136">
    <property type="entry name" value="Glycosyl transferase, group 1"/>
    <property type="match status" value="1"/>
</dbReference>
<proteinExistence type="predicted"/>
<evidence type="ECO:0000313" key="10">
    <source>
        <dbReference type="Proteomes" id="UP000255140"/>
    </source>
</evidence>
<organism evidence="5 9">
    <name type="scientific">Streptococcus agalactiae</name>
    <dbReference type="NCBI Taxonomy" id="1311"/>
    <lineage>
        <taxon>Bacteria</taxon>
        <taxon>Bacillati</taxon>
        <taxon>Bacillota</taxon>
        <taxon>Bacilli</taxon>
        <taxon>Lactobacillales</taxon>
        <taxon>Streptococcaceae</taxon>
        <taxon>Streptococcus</taxon>
    </lineage>
</organism>
<sequence length="444" mass="50259">MRIGLFTDTYFPQVSGVSTSIRTLKEGLEKEGHEVYIFTTTDRNVKRFEDPTIIRLPSVPFISFTDRRVVYRGLISAYRIAKDYELDIIHTQTEFSLGLLGKLVAKALRIPVVHTYHTQYEDYVGYIAKGKLIKPSMVKYIMRTYLSDLDGVICPSRIVLNLLDGYGVKIPKQVIPTGIPVENYRREDISEETIKNLRTEIGLADNDTMLLSLSRVSFEKNIQAILMHLSAVVDENPHVKLVIVGDGPYLSDLKELVHSLELENSVIFTGMVEHSQVAIYYKACDFFISASTSETQGLTYIESLASGRPIIAQSNPYLDDVISDKMFGTLYKKESDLADAILDAIAETPKMTQEAYEQKLYEISAENFSKSVYAFYLDFLISQKASVKEKVSLTIGNKDSHSTLRFVRKAVYLPKKVFTFTGRASKKVVKAPKRRISSIRDFLD</sequence>
<evidence type="ECO:0000313" key="4">
    <source>
        <dbReference type="EMBL" id="SQA17326.1"/>
    </source>
</evidence>
<dbReference type="Proteomes" id="UP000035346">
    <property type="component" value="Unassembled WGS sequence"/>
</dbReference>
<gene>
    <name evidence="5" type="primary">mgtA</name>
    <name evidence="4" type="ORF">NCTC8181_00249</name>
    <name evidence="5" type="ORF">NCTC8185_00124</name>
    <name evidence="6" type="ORF">NCTC9828_01872</name>
    <name evidence="3" type="ORF">WA04_01695</name>
</gene>
<dbReference type="EMBL" id="UAVB01000001">
    <property type="protein sequence ID" value="SQA17326.1"/>
    <property type="molecule type" value="Genomic_DNA"/>
</dbReference>
<dbReference type="InterPro" id="IPR028098">
    <property type="entry name" value="Glyco_trans_4-like_N"/>
</dbReference>
<evidence type="ECO:0000259" key="1">
    <source>
        <dbReference type="Pfam" id="PF00534"/>
    </source>
</evidence>
<dbReference type="InterPro" id="IPR050194">
    <property type="entry name" value="Glycosyltransferase_grp1"/>
</dbReference>
<dbReference type="CDD" id="cd03817">
    <property type="entry name" value="GT4_UGDG-like"/>
    <property type="match status" value="1"/>
</dbReference>
<protein>
    <submittedName>
        <fullName evidence="3">1,2-diacylglycerol 3-glucosyltransferase</fullName>
    </submittedName>
    <submittedName>
        <fullName evidence="5">Glycosyltransferase LafA, responsible for the formation of Glc-DAG</fullName>
        <ecNumber evidence="5">2.4.1.-</ecNumber>
    </submittedName>
</protein>
<dbReference type="RefSeq" id="WP_001219472.1">
    <property type="nucleotide sequence ID" value="NZ_CAACXY010000016.1"/>
</dbReference>
<reference evidence="3 7" key="1">
    <citation type="journal article" date="2015" name="PLoS ONE">
        <title>Genomic analysis reveals the molecular basis for capsule loss in the group B streptococcus population.</title>
        <authorList>
            <consortium name="DEVANI Consortium"/>
            <person name="Rosini R."/>
            <person name="Campisi E."/>
            <person name="De Chiara M."/>
            <person name="Tettelin H."/>
            <person name="Rinaudo D."/>
            <person name="Toniolo C."/>
            <person name="Metruccio M."/>
            <person name="Guidotti S."/>
            <person name="Sorensen U.B."/>
            <person name="Kilian M."/>
            <person name="Ramirez M."/>
            <person name="Janulczyk R."/>
            <person name="Donati C."/>
            <person name="Grandi G."/>
            <person name="Margarit I."/>
        </authorList>
    </citation>
    <scope>NUCLEOTIDE SEQUENCE [LARGE SCALE GENOMIC DNA]</scope>
    <source>
        <strain evidence="3 7">DK-B-USS-215</strain>
    </source>
</reference>
<evidence type="ECO:0000313" key="6">
    <source>
        <dbReference type="EMBL" id="SUN29600.1"/>
    </source>
</evidence>
<accession>A0A0H1USY5</accession>